<dbReference type="InterPro" id="IPR019734">
    <property type="entry name" value="TPR_rpt"/>
</dbReference>
<dbReference type="SUPFAM" id="SSF48452">
    <property type="entry name" value="TPR-like"/>
    <property type="match status" value="1"/>
</dbReference>
<proteinExistence type="predicted"/>
<dbReference type="Proteomes" id="UP000707356">
    <property type="component" value="Unassembled WGS sequence"/>
</dbReference>
<accession>A0A951U3M7</accession>
<dbReference type="AlphaFoldDB" id="A0A951U3M7"/>
<dbReference type="Gene3D" id="1.25.40.10">
    <property type="entry name" value="Tetratricopeptide repeat domain"/>
    <property type="match status" value="1"/>
</dbReference>
<dbReference type="SMART" id="SM00028">
    <property type="entry name" value="TPR"/>
    <property type="match status" value="3"/>
</dbReference>
<name>A0A951U3M7_9CYAN</name>
<dbReference type="EMBL" id="JAHHHV010000020">
    <property type="protein sequence ID" value="MBW4464745.1"/>
    <property type="molecule type" value="Genomic_DNA"/>
</dbReference>
<organism evidence="2 3">
    <name type="scientific">Pegethrix bostrychoides GSE-TBD4-15B</name>
    <dbReference type="NCBI Taxonomy" id="2839662"/>
    <lineage>
        <taxon>Bacteria</taxon>
        <taxon>Bacillati</taxon>
        <taxon>Cyanobacteriota</taxon>
        <taxon>Cyanophyceae</taxon>
        <taxon>Oculatellales</taxon>
        <taxon>Oculatellaceae</taxon>
        <taxon>Pegethrix</taxon>
    </lineage>
</organism>
<evidence type="ECO:0000256" key="1">
    <source>
        <dbReference type="PROSITE-ProRule" id="PRU00339"/>
    </source>
</evidence>
<protein>
    <submittedName>
        <fullName evidence="2">Tetratricopeptide repeat protein</fullName>
    </submittedName>
</protein>
<feature type="repeat" description="TPR" evidence="1">
    <location>
        <begin position="91"/>
        <end position="124"/>
    </location>
</feature>
<dbReference type="PROSITE" id="PS50005">
    <property type="entry name" value="TPR"/>
    <property type="match status" value="3"/>
</dbReference>
<evidence type="ECO:0000313" key="3">
    <source>
        <dbReference type="Proteomes" id="UP000707356"/>
    </source>
</evidence>
<dbReference type="Pfam" id="PF13424">
    <property type="entry name" value="TPR_12"/>
    <property type="match status" value="2"/>
</dbReference>
<feature type="repeat" description="TPR" evidence="1">
    <location>
        <begin position="170"/>
        <end position="203"/>
    </location>
</feature>
<gene>
    <name evidence="2" type="ORF">KME07_04805</name>
</gene>
<evidence type="ECO:0000313" key="2">
    <source>
        <dbReference type="EMBL" id="MBW4464745.1"/>
    </source>
</evidence>
<keyword evidence="1" id="KW-0802">TPR repeat</keyword>
<sequence>MNSIYGARHSLRFPGLIQGAAVALFSLTAPALSIESPASSSASSPAEISSEACLDAVYQANQADQTPDAAVEICQQAIDQSQAADNRWLEAYSRGNLGSLYLQQSEPQQAIPQFEQVLALAQQIADPALEVKALVALGAAVAQLQQPQAALEFYQQALTVAEAADPTSRSIVLYNQGLMYDRLGQTQQAVTAYQQAEQLATASGDIILAGYAAQKLAAAPLGALP</sequence>
<reference evidence="2" key="2">
    <citation type="journal article" date="2022" name="Microbiol. Resour. Announc.">
        <title>Metagenome Sequencing to Explore Phylogenomics of Terrestrial Cyanobacteria.</title>
        <authorList>
            <person name="Ward R.D."/>
            <person name="Stajich J.E."/>
            <person name="Johansen J.R."/>
            <person name="Huntemann M."/>
            <person name="Clum A."/>
            <person name="Foster B."/>
            <person name="Foster B."/>
            <person name="Roux S."/>
            <person name="Palaniappan K."/>
            <person name="Varghese N."/>
            <person name="Mukherjee S."/>
            <person name="Reddy T.B.K."/>
            <person name="Daum C."/>
            <person name="Copeland A."/>
            <person name="Chen I.A."/>
            <person name="Ivanova N.N."/>
            <person name="Kyrpides N.C."/>
            <person name="Shapiro N."/>
            <person name="Eloe-Fadrosh E.A."/>
            <person name="Pietrasiak N."/>
        </authorList>
    </citation>
    <scope>NUCLEOTIDE SEQUENCE</scope>
    <source>
        <strain evidence="2">GSE-TBD4-15B</strain>
    </source>
</reference>
<feature type="repeat" description="TPR" evidence="1">
    <location>
        <begin position="131"/>
        <end position="164"/>
    </location>
</feature>
<reference evidence="2" key="1">
    <citation type="submission" date="2021-05" db="EMBL/GenBank/DDBJ databases">
        <authorList>
            <person name="Pietrasiak N."/>
            <person name="Ward R."/>
            <person name="Stajich J.E."/>
            <person name="Kurbessoian T."/>
        </authorList>
    </citation>
    <scope>NUCLEOTIDE SEQUENCE</scope>
    <source>
        <strain evidence="2">GSE-TBD4-15B</strain>
    </source>
</reference>
<dbReference type="PANTHER" id="PTHR10098">
    <property type="entry name" value="RAPSYN-RELATED"/>
    <property type="match status" value="1"/>
</dbReference>
<dbReference type="InterPro" id="IPR011990">
    <property type="entry name" value="TPR-like_helical_dom_sf"/>
</dbReference>
<comment type="caution">
    <text evidence="2">The sequence shown here is derived from an EMBL/GenBank/DDBJ whole genome shotgun (WGS) entry which is preliminary data.</text>
</comment>